<feature type="transmembrane region" description="Helical" evidence="1">
    <location>
        <begin position="223"/>
        <end position="242"/>
    </location>
</feature>
<dbReference type="OrthoDB" id="9762302at2"/>
<dbReference type="STRING" id="290054.SAMN02745114_01356"/>
<keyword evidence="4" id="KW-1185">Reference proteome</keyword>
<evidence type="ECO:0000313" key="4">
    <source>
        <dbReference type="Proteomes" id="UP000190657"/>
    </source>
</evidence>
<feature type="transmembrane region" description="Helical" evidence="1">
    <location>
        <begin position="72"/>
        <end position="92"/>
    </location>
</feature>
<protein>
    <submittedName>
        <fullName evidence="3">Peptidase family M28</fullName>
    </submittedName>
</protein>
<evidence type="ECO:0000256" key="1">
    <source>
        <dbReference type="SAM" id="Phobius"/>
    </source>
</evidence>
<dbReference type="SUPFAM" id="SSF53187">
    <property type="entry name" value="Zn-dependent exopeptidases"/>
    <property type="match status" value="1"/>
</dbReference>
<dbReference type="AlphaFoldDB" id="A0A1T4MSE1"/>
<feature type="transmembrane region" description="Helical" evidence="1">
    <location>
        <begin position="181"/>
        <end position="211"/>
    </location>
</feature>
<evidence type="ECO:0000259" key="2">
    <source>
        <dbReference type="Pfam" id="PF04389"/>
    </source>
</evidence>
<dbReference type="EMBL" id="FUWW01000015">
    <property type="protein sequence ID" value="SJZ69685.1"/>
    <property type="molecule type" value="Genomic_DNA"/>
</dbReference>
<evidence type="ECO:0000313" key="3">
    <source>
        <dbReference type="EMBL" id="SJZ69685.1"/>
    </source>
</evidence>
<name>A0A1T4MSE1_9FIRM</name>
<keyword evidence="1" id="KW-0812">Transmembrane</keyword>
<feature type="domain" description="Peptidase M28" evidence="2">
    <location>
        <begin position="243"/>
        <end position="420"/>
    </location>
</feature>
<proteinExistence type="predicted"/>
<dbReference type="RefSeq" id="WP_159443423.1">
    <property type="nucleotide sequence ID" value="NZ_FUWW01000015.1"/>
</dbReference>
<dbReference type="Proteomes" id="UP000190657">
    <property type="component" value="Unassembled WGS sequence"/>
</dbReference>
<gene>
    <name evidence="3" type="ORF">SAMN02745114_01356</name>
</gene>
<dbReference type="InterPro" id="IPR007484">
    <property type="entry name" value="Peptidase_M28"/>
</dbReference>
<sequence length="431" mass="47922">MKFKDFPQAVIDENVDYTVKEITNVIKRYGPRESGNKNCLATQKHIDKEMKPFCDETGFEEYKMAPKAFLHFTKTVSVTIILAVVVCLALVYTGVLSGVGGSDFFVPQCIVGGVVAIGLFITAMEFLFYKQFCDVFYKKIDGHNYYAVRKPQGEVKRRIIISGHCDSAYQWRHLYYAKGKIPLMGICMGGTIVGAFISVIIAIIAIIANFVEMGAFGDFMVNYSFYFHIITALFMVTLFLFVDFKTISPGANDNLTGTYSAVCALRMLDMAGVEFENTEVVAMITDGEEAGLRGCKNWAKNHKDEYVNSGVETAVLCVDTLTDLDYLNVYSRDMTGTVKHSQPFSQLVMDSAKEAGHNDLKFANVFFGSSDAAAFTQEGITATCLAAMDPTPADYYHNVRDSYDRLVPEAIKTGYEVILSTIFNFDEKGLN</sequence>
<dbReference type="Gene3D" id="3.40.630.10">
    <property type="entry name" value="Zn peptidases"/>
    <property type="match status" value="1"/>
</dbReference>
<keyword evidence="1" id="KW-1133">Transmembrane helix</keyword>
<accession>A0A1T4MSE1</accession>
<reference evidence="3 4" key="1">
    <citation type="submission" date="2017-02" db="EMBL/GenBank/DDBJ databases">
        <authorList>
            <person name="Peterson S.W."/>
        </authorList>
    </citation>
    <scope>NUCLEOTIDE SEQUENCE [LARGE SCALE GENOMIC DNA]</scope>
    <source>
        <strain evidence="3 4">ATCC 51222</strain>
    </source>
</reference>
<dbReference type="Pfam" id="PF04389">
    <property type="entry name" value="Peptidase_M28"/>
    <property type="match status" value="1"/>
</dbReference>
<feature type="transmembrane region" description="Helical" evidence="1">
    <location>
        <begin position="104"/>
        <end position="129"/>
    </location>
</feature>
<keyword evidence="1" id="KW-0472">Membrane</keyword>
<organism evidence="3 4">
    <name type="scientific">Eubacterium coprostanoligenes</name>
    <dbReference type="NCBI Taxonomy" id="290054"/>
    <lineage>
        <taxon>Bacteria</taxon>
        <taxon>Bacillati</taxon>
        <taxon>Bacillota</taxon>
        <taxon>Clostridia</taxon>
        <taxon>Eubacteriales</taxon>
        <taxon>Eubacteriaceae</taxon>
        <taxon>Eubacterium</taxon>
    </lineage>
</organism>